<dbReference type="Pfam" id="PF00432">
    <property type="entry name" value="Prenyltrans"/>
    <property type="match status" value="1"/>
</dbReference>
<proteinExistence type="predicted"/>
<dbReference type="EMBL" id="JAFREL020000002">
    <property type="protein sequence ID" value="MEO1770776.1"/>
    <property type="molecule type" value="Genomic_DNA"/>
</dbReference>
<dbReference type="InterPro" id="IPR008930">
    <property type="entry name" value="Terpenoid_cyclase/PrenylTrfase"/>
</dbReference>
<dbReference type="SUPFAM" id="SSF48239">
    <property type="entry name" value="Terpenoid cyclases/Protein prenyltransferases"/>
    <property type="match status" value="1"/>
</dbReference>
<organism evidence="3 4">
    <name type="scientific">Candidatus Enterococcus ferrettii</name>
    <dbReference type="NCBI Taxonomy" id="2815324"/>
    <lineage>
        <taxon>Bacteria</taxon>
        <taxon>Bacillati</taxon>
        <taxon>Bacillota</taxon>
        <taxon>Bacilli</taxon>
        <taxon>Lactobacillales</taxon>
        <taxon>Enterococcaceae</taxon>
        <taxon>Enterococcus</taxon>
    </lineage>
</organism>
<evidence type="ECO:0000259" key="2">
    <source>
        <dbReference type="Pfam" id="PF00432"/>
    </source>
</evidence>
<evidence type="ECO:0000313" key="3">
    <source>
        <dbReference type="EMBL" id="MEO1770776.1"/>
    </source>
</evidence>
<protein>
    <recommendedName>
        <fullName evidence="2">Prenyltransferase alpha-alpha toroid domain-containing protein</fullName>
    </recommendedName>
</protein>
<name>A0ABV0EQ79_9ENTE</name>
<evidence type="ECO:0000313" key="4">
    <source>
        <dbReference type="Proteomes" id="UP000664357"/>
    </source>
</evidence>
<comment type="caution">
    <text evidence="3">The sequence shown here is derived from an EMBL/GenBank/DDBJ whole genome shotgun (WGS) entry which is preliminary data.</text>
</comment>
<sequence>MESFSKWLSKQDICVQYIYENLLNKKSDLKKQERIATEGYGKYLLSQQNYDGHWGKYYYQPKWTSTHYTLLQLKHFGISPSCSPCREMVVRMFEECQLPAGGLNLAKSDMDSDCCVDGMILNYASYFVPTSEKLLSLVQSILESQKADGGFTWLSCQEGDPHTTICVLEGLYSFLTNTDYDNFQTEIEQTIKKGLQYFYQHKLFLAERKYLKSAYPFRYFYSVPRFLLLAADLNLVDNESIAKGRKLLAEKEYKGQSFFNFSRVGEIDPFLTVYGRYILAR</sequence>
<accession>A0ABV0EQ79</accession>
<gene>
    <name evidence="3" type="ORF">JZO67_002729</name>
</gene>
<reference evidence="3 4" key="2">
    <citation type="submission" date="2024-02" db="EMBL/GenBank/DDBJ databases">
        <title>The Genome Sequence of Enterococcus sp. DIV0159.</title>
        <authorList>
            <person name="Earl A."/>
            <person name="Manson A."/>
            <person name="Gilmore M."/>
            <person name="Sanders J."/>
            <person name="Shea T."/>
            <person name="Howe W."/>
            <person name="Livny J."/>
            <person name="Cuomo C."/>
            <person name="Neafsey D."/>
            <person name="Birren B."/>
        </authorList>
    </citation>
    <scope>NUCLEOTIDE SEQUENCE [LARGE SCALE GENOMIC DNA]</scope>
    <source>
        <strain evidence="3 4">665A</strain>
    </source>
</reference>
<evidence type="ECO:0000256" key="1">
    <source>
        <dbReference type="ARBA" id="ARBA00022737"/>
    </source>
</evidence>
<keyword evidence="1" id="KW-0677">Repeat</keyword>
<dbReference type="RefSeq" id="WP_207701688.1">
    <property type="nucleotide sequence ID" value="NZ_JAFREL020000002.1"/>
</dbReference>
<dbReference type="Proteomes" id="UP000664357">
    <property type="component" value="Unassembled WGS sequence"/>
</dbReference>
<reference evidence="3 4" key="1">
    <citation type="submission" date="2021-03" db="EMBL/GenBank/DDBJ databases">
        <authorList>
            <person name="Gilmore M.S."/>
            <person name="Schwartzman J."/>
            <person name="Van Tyne D."/>
            <person name="Martin M."/>
            <person name="Earl A.M."/>
            <person name="Manson A.L."/>
            <person name="Straub T."/>
            <person name="Salamzade R."/>
            <person name="Saavedra J."/>
            <person name="Lebreton F."/>
            <person name="Prichula J."/>
            <person name="Schaufler K."/>
            <person name="Gaca A."/>
            <person name="Sgardioli B."/>
            <person name="Wagenaar J."/>
            <person name="Strong T."/>
        </authorList>
    </citation>
    <scope>NUCLEOTIDE SEQUENCE [LARGE SCALE GENOMIC DNA]</scope>
    <source>
        <strain evidence="3 4">665A</strain>
    </source>
</reference>
<dbReference type="Gene3D" id="1.50.10.20">
    <property type="match status" value="1"/>
</dbReference>
<keyword evidence="4" id="KW-1185">Reference proteome</keyword>
<dbReference type="InterPro" id="IPR001330">
    <property type="entry name" value="Prenyltrans"/>
</dbReference>
<feature type="domain" description="Prenyltransferase alpha-alpha toroid" evidence="2">
    <location>
        <begin position="22"/>
        <end position="174"/>
    </location>
</feature>